<sequence length="338" mass="36066">MRPLGLPTPRIRPAARVMRLGFVPLFDAAPLLVAEALGLFETVGLRVALSPEGSWAAIRDKLAFSALDGAHLLAPMPIALAAGLGGVEARLQVACGLSRNGNGITLSNELAAGDLAAKLKARRSPATLAVVFPFSSHNYLLRRWLLAQGVDPERDVRLTAVPPPRMAHRLAAGEIDGFCVGAPWGAAAEAMGAGQVVAGTAEIWPEHPEKLLAFSTEYLATHREQTVAATAAVIAAARWLDDPENRVEAISIMAGRALWQLSPATIESAFDATHRIRFRAATLPRREEAALWLSAMREAGHMPGTIPDAQALAPFHDGLWRDAAARLNEPEPLLETQA</sequence>
<dbReference type="EMBL" id="CP137852">
    <property type="protein sequence ID" value="WPB84681.1"/>
    <property type="molecule type" value="Genomic_DNA"/>
</dbReference>
<comment type="subcellular location">
    <subcellularLocation>
        <location evidence="1">Endomembrane system</location>
    </subcellularLocation>
</comment>
<name>A0ABZ0PHC8_9PROT</name>
<evidence type="ECO:0000256" key="5">
    <source>
        <dbReference type="ARBA" id="ARBA00022729"/>
    </source>
</evidence>
<reference evidence="7 8" key="1">
    <citation type="submission" date="2023-11" db="EMBL/GenBank/DDBJ databases">
        <title>Arctic aerobic anoxygenic photoheterotroph Sediminicoccus rosea KRV36 adapts its photosynthesis to long days of polar summer.</title>
        <authorList>
            <person name="Tomasch J."/>
            <person name="Kopejtka K."/>
            <person name="Bily T."/>
            <person name="Gardiner A.T."/>
            <person name="Gardian Z."/>
            <person name="Shivaramu S."/>
            <person name="Koblizek M."/>
            <person name="Engelhardt F."/>
            <person name="Kaftan D."/>
        </authorList>
    </citation>
    <scope>NUCLEOTIDE SEQUENCE [LARGE SCALE GENOMIC DNA]</scope>
    <source>
        <strain evidence="7 8">R-30</strain>
    </source>
</reference>
<dbReference type="RefSeq" id="WP_318648645.1">
    <property type="nucleotide sequence ID" value="NZ_CP137852.1"/>
</dbReference>
<gene>
    <name evidence="7" type="ORF">R9Z33_21620</name>
</gene>
<dbReference type="InterPro" id="IPR044527">
    <property type="entry name" value="NrtA/CpmA_ABC-bd_dom"/>
</dbReference>
<keyword evidence="6" id="KW-0472">Membrane</keyword>
<keyword evidence="4" id="KW-0997">Cell inner membrane</keyword>
<protein>
    <submittedName>
        <fullName evidence="7">CmpA/NrtA family ABC transporter substrate-binding protein</fullName>
    </submittedName>
</protein>
<dbReference type="PANTHER" id="PTHR30024">
    <property type="entry name" value="ALIPHATIC SULFONATES-BINDING PROTEIN-RELATED"/>
    <property type="match status" value="1"/>
</dbReference>
<keyword evidence="2" id="KW-0813">Transport</keyword>
<keyword evidence="3" id="KW-1003">Cell membrane</keyword>
<keyword evidence="8" id="KW-1185">Reference proteome</keyword>
<proteinExistence type="predicted"/>
<dbReference type="Proteomes" id="UP001305521">
    <property type="component" value="Chromosome"/>
</dbReference>
<dbReference type="CDD" id="cd13553">
    <property type="entry name" value="PBP2_NrtA_CpmA_like"/>
    <property type="match status" value="1"/>
</dbReference>
<dbReference type="SUPFAM" id="SSF53850">
    <property type="entry name" value="Periplasmic binding protein-like II"/>
    <property type="match status" value="1"/>
</dbReference>
<dbReference type="Pfam" id="PF13379">
    <property type="entry name" value="NMT1_2"/>
    <property type="match status" value="1"/>
</dbReference>
<organism evidence="7 8">
    <name type="scientific">Sediminicoccus rosea</name>
    <dbReference type="NCBI Taxonomy" id="1225128"/>
    <lineage>
        <taxon>Bacteria</taxon>
        <taxon>Pseudomonadati</taxon>
        <taxon>Pseudomonadota</taxon>
        <taxon>Alphaproteobacteria</taxon>
        <taxon>Acetobacterales</taxon>
        <taxon>Roseomonadaceae</taxon>
        <taxon>Sediminicoccus</taxon>
    </lineage>
</organism>
<evidence type="ECO:0000256" key="1">
    <source>
        <dbReference type="ARBA" id="ARBA00004308"/>
    </source>
</evidence>
<evidence type="ECO:0000256" key="4">
    <source>
        <dbReference type="ARBA" id="ARBA00022519"/>
    </source>
</evidence>
<evidence type="ECO:0000256" key="3">
    <source>
        <dbReference type="ARBA" id="ARBA00022475"/>
    </source>
</evidence>
<dbReference type="PANTHER" id="PTHR30024:SF7">
    <property type="entry name" value="NITRATE_NITRITE BINDING PROTEIN NRTA"/>
    <property type="match status" value="1"/>
</dbReference>
<accession>A0ABZ0PHC8</accession>
<evidence type="ECO:0000313" key="7">
    <source>
        <dbReference type="EMBL" id="WPB84681.1"/>
    </source>
</evidence>
<evidence type="ECO:0000256" key="2">
    <source>
        <dbReference type="ARBA" id="ARBA00022448"/>
    </source>
</evidence>
<evidence type="ECO:0000313" key="8">
    <source>
        <dbReference type="Proteomes" id="UP001305521"/>
    </source>
</evidence>
<evidence type="ECO:0000256" key="6">
    <source>
        <dbReference type="ARBA" id="ARBA00023136"/>
    </source>
</evidence>
<dbReference type="Gene3D" id="3.40.190.10">
    <property type="entry name" value="Periplasmic binding protein-like II"/>
    <property type="match status" value="2"/>
</dbReference>
<keyword evidence="5" id="KW-0732">Signal</keyword>